<proteinExistence type="predicted"/>
<keyword evidence="5" id="KW-1185">Reference proteome</keyword>
<comment type="caution">
    <text evidence="4">The sequence shown here is derived from an EMBL/GenBank/DDBJ whole genome shotgun (WGS) entry which is preliminary data.</text>
</comment>
<dbReference type="Pfam" id="PF14610">
    <property type="entry name" value="Psg1"/>
    <property type="match status" value="1"/>
</dbReference>
<dbReference type="EMBL" id="MU853577">
    <property type="protein sequence ID" value="KAK4144373.1"/>
    <property type="molecule type" value="Genomic_DNA"/>
</dbReference>
<dbReference type="RefSeq" id="XP_062637744.1">
    <property type="nucleotide sequence ID" value="XM_062776995.1"/>
</dbReference>
<evidence type="ECO:0000256" key="1">
    <source>
        <dbReference type="SAM" id="MobiDB-lite"/>
    </source>
</evidence>
<organism evidence="4 5">
    <name type="scientific">Dichotomopilus funicola</name>
    <dbReference type="NCBI Taxonomy" id="1934379"/>
    <lineage>
        <taxon>Eukaryota</taxon>
        <taxon>Fungi</taxon>
        <taxon>Dikarya</taxon>
        <taxon>Ascomycota</taxon>
        <taxon>Pezizomycotina</taxon>
        <taxon>Sordariomycetes</taxon>
        <taxon>Sordariomycetidae</taxon>
        <taxon>Sordariales</taxon>
        <taxon>Chaetomiaceae</taxon>
        <taxon>Dichotomopilus</taxon>
    </lineage>
</organism>
<gene>
    <name evidence="4" type="ORF">C8A04DRAFT_11496</name>
</gene>
<feature type="transmembrane region" description="Helical" evidence="2">
    <location>
        <begin position="208"/>
        <end position="230"/>
    </location>
</feature>
<feature type="compositionally biased region" description="Basic and acidic residues" evidence="1">
    <location>
        <begin position="316"/>
        <end position="325"/>
    </location>
</feature>
<keyword evidence="2" id="KW-0472">Membrane</keyword>
<evidence type="ECO:0000256" key="2">
    <source>
        <dbReference type="SAM" id="Phobius"/>
    </source>
</evidence>
<dbReference type="AlphaFoldDB" id="A0AAN6V3V4"/>
<feature type="compositionally biased region" description="Low complexity" evidence="1">
    <location>
        <begin position="303"/>
        <end position="314"/>
    </location>
</feature>
<protein>
    <submittedName>
        <fullName evidence="4">Uncharacterized protein</fullName>
    </submittedName>
</protein>
<reference evidence="4" key="1">
    <citation type="journal article" date="2023" name="Mol. Phylogenet. Evol.">
        <title>Genome-scale phylogeny and comparative genomics of the fungal order Sordariales.</title>
        <authorList>
            <person name="Hensen N."/>
            <person name="Bonometti L."/>
            <person name="Westerberg I."/>
            <person name="Brannstrom I.O."/>
            <person name="Guillou S."/>
            <person name="Cros-Aarteil S."/>
            <person name="Calhoun S."/>
            <person name="Haridas S."/>
            <person name="Kuo A."/>
            <person name="Mondo S."/>
            <person name="Pangilinan J."/>
            <person name="Riley R."/>
            <person name="LaButti K."/>
            <person name="Andreopoulos B."/>
            <person name="Lipzen A."/>
            <person name="Chen C."/>
            <person name="Yan M."/>
            <person name="Daum C."/>
            <person name="Ng V."/>
            <person name="Clum A."/>
            <person name="Steindorff A."/>
            <person name="Ohm R.A."/>
            <person name="Martin F."/>
            <person name="Silar P."/>
            <person name="Natvig D.O."/>
            <person name="Lalanne C."/>
            <person name="Gautier V."/>
            <person name="Ament-Velasquez S.L."/>
            <person name="Kruys A."/>
            <person name="Hutchinson M.I."/>
            <person name="Powell A.J."/>
            <person name="Barry K."/>
            <person name="Miller A.N."/>
            <person name="Grigoriev I.V."/>
            <person name="Debuchy R."/>
            <person name="Gladieux P."/>
            <person name="Hiltunen Thoren M."/>
            <person name="Johannesson H."/>
        </authorList>
    </citation>
    <scope>NUCLEOTIDE SEQUENCE</scope>
    <source>
        <strain evidence="4">CBS 141.50</strain>
    </source>
</reference>
<feature type="compositionally biased region" description="Basic and acidic residues" evidence="1">
    <location>
        <begin position="266"/>
        <end position="284"/>
    </location>
</feature>
<evidence type="ECO:0000313" key="4">
    <source>
        <dbReference type="EMBL" id="KAK4144373.1"/>
    </source>
</evidence>
<dbReference type="Proteomes" id="UP001302676">
    <property type="component" value="Unassembled WGS sequence"/>
</dbReference>
<name>A0AAN6V3V4_9PEZI</name>
<keyword evidence="3" id="KW-0732">Signal</keyword>
<accession>A0AAN6V3V4</accession>
<dbReference type="InterPro" id="IPR028000">
    <property type="entry name" value="Pma1"/>
</dbReference>
<feature type="region of interest" description="Disordered" evidence="1">
    <location>
        <begin position="108"/>
        <end position="128"/>
    </location>
</feature>
<evidence type="ECO:0000256" key="3">
    <source>
        <dbReference type="SAM" id="SignalP"/>
    </source>
</evidence>
<feature type="chain" id="PRO_5043019081" evidence="3">
    <location>
        <begin position="23"/>
        <end position="325"/>
    </location>
</feature>
<evidence type="ECO:0000313" key="5">
    <source>
        <dbReference type="Proteomes" id="UP001302676"/>
    </source>
</evidence>
<reference evidence="4" key="2">
    <citation type="submission" date="2023-05" db="EMBL/GenBank/DDBJ databases">
        <authorList>
            <consortium name="Lawrence Berkeley National Laboratory"/>
            <person name="Steindorff A."/>
            <person name="Hensen N."/>
            <person name="Bonometti L."/>
            <person name="Westerberg I."/>
            <person name="Brannstrom I.O."/>
            <person name="Guillou S."/>
            <person name="Cros-Aarteil S."/>
            <person name="Calhoun S."/>
            <person name="Haridas S."/>
            <person name="Kuo A."/>
            <person name="Mondo S."/>
            <person name="Pangilinan J."/>
            <person name="Riley R."/>
            <person name="Labutti K."/>
            <person name="Andreopoulos B."/>
            <person name="Lipzen A."/>
            <person name="Chen C."/>
            <person name="Yanf M."/>
            <person name="Daum C."/>
            <person name="Ng V."/>
            <person name="Clum A."/>
            <person name="Ohm R."/>
            <person name="Martin F."/>
            <person name="Silar P."/>
            <person name="Natvig D."/>
            <person name="Lalanne C."/>
            <person name="Gautier V."/>
            <person name="Ament-Velasquez S.L."/>
            <person name="Kruys A."/>
            <person name="Hutchinson M.I."/>
            <person name="Powell A.J."/>
            <person name="Barry K."/>
            <person name="Miller A.N."/>
            <person name="Grigoriev I.V."/>
            <person name="Debuchy R."/>
            <person name="Gladieux P."/>
            <person name="Thoren M.H."/>
            <person name="Johannesson H."/>
        </authorList>
    </citation>
    <scope>NUCLEOTIDE SEQUENCE</scope>
    <source>
        <strain evidence="4">CBS 141.50</strain>
    </source>
</reference>
<keyword evidence="2" id="KW-1133">Transmembrane helix</keyword>
<feature type="region of interest" description="Disordered" evidence="1">
    <location>
        <begin position="246"/>
        <end position="325"/>
    </location>
</feature>
<dbReference type="GeneID" id="87813608"/>
<feature type="signal peptide" evidence="3">
    <location>
        <begin position="1"/>
        <end position="22"/>
    </location>
</feature>
<sequence>MRTPTLAIPAAAWLLLLGTASAVPAPPLEELPTTADPAAPWVTVDEAGATQTVTPCRNSDGPFKPFCLPKHHDVYFAGSTHYVTWDTTFFADQNTTLKVLGFYTNTSAPTTHPPTDHEAPDASQEEEEAFSSDTTSAAWGFYRWHLDGGALLSNPGFESANITLRIAALPSDGRAASWYDGPTISVQWKPRPPKEKPGHVPTRADDQVLYVALPLVFGFAAVMIAGTFCWNRQLRKIAIASAMGRSNTAGGSRRLNAASRVGVGASRKDRARNRDQEQGVRLMERGGGGSSDDEDGWRGGNAWGDDAASSGAAGRVFDRVDRKRM</sequence>
<keyword evidence="2" id="KW-0812">Transmembrane</keyword>